<feature type="domain" description="NAD-dependent epimerase/dehydratase" evidence="1">
    <location>
        <begin position="3"/>
        <end position="210"/>
    </location>
</feature>
<name>A0ABV8Q2L1_9BACT</name>
<evidence type="ECO:0000259" key="1">
    <source>
        <dbReference type="Pfam" id="PF01370"/>
    </source>
</evidence>
<dbReference type="SUPFAM" id="SSF51735">
    <property type="entry name" value="NAD(P)-binding Rossmann-fold domains"/>
    <property type="match status" value="1"/>
</dbReference>
<dbReference type="InterPro" id="IPR001509">
    <property type="entry name" value="Epimerase_deHydtase"/>
</dbReference>
<gene>
    <name evidence="2" type="ORF">ACFOW1_14820</name>
</gene>
<protein>
    <submittedName>
        <fullName evidence="2">NAD-dependent epimerase/dehydratase family protein</fullName>
    </submittedName>
</protein>
<dbReference type="Proteomes" id="UP001595906">
    <property type="component" value="Unassembled WGS sequence"/>
</dbReference>
<keyword evidence="3" id="KW-1185">Reference proteome</keyword>
<accession>A0ABV8Q2L1</accession>
<comment type="caution">
    <text evidence="2">The sequence shown here is derived from an EMBL/GenBank/DDBJ whole genome shotgun (WGS) entry which is preliminary data.</text>
</comment>
<dbReference type="InterPro" id="IPR036291">
    <property type="entry name" value="NAD(P)-bd_dom_sf"/>
</dbReference>
<dbReference type="EMBL" id="JBHSDC010000029">
    <property type="protein sequence ID" value="MFC4233171.1"/>
    <property type="molecule type" value="Genomic_DNA"/>
</dbReference>
<reference evidence="3" key="1">
    <citation type="journal article" date="2019" name="Int. J. Syst. Evol. Microbiol.">
        <title>The Global Catalogue of Microorganisms (GCM) 10K type strain sequencing project: providing services to taxonomists for standard genome sequencing and annotation.</title>
        <authorList>
            <consortium name="The Broad Institute Genomics Platform"/>
            <consortium name="The Broad Institute Genome Sequencing Center for Infectious Disease"/>
            <person name="Wu L."/>
            <person name="Ma J."/>
        </authorList>
    </citation>
    <scope>NUCLEOTIDE SEQUENCE [LARGE SCALE GENOMIC DNA]</scope>
    <source>
        <strain evidence="3">CECT 8010</strain>
    </source>
</reference>
<organism evidence="2 3">
    <name type="scientific">Parasediminibacterium paludis</name>
    <dbReference type="NCBI Taxonomy" id="908966"/>
    <lineage>
        <taxon>Bacteria</taxon>
        <taxon>Pseudomonadati</taxon>
        <taxon>Bacteroidota</taxon>
        <taxon>Chitinophagia</taxon>
        <taxon>Chitinophagales</taxon>
        <taxon>Chitinophagaceae</taxon>
        <taxon>Parasediminibacterium</taxon>
    </lineage>
</organism>
<dbReference type="Gene3D" id="3.40.50.720">
    <property type="entry name" value="NAD(P)-binding Rossmann-like Domain"/>
    <property type="match status" value="1"/>
</dbReference>
<dbReference type="PANTHER" id="PTHR43245">
    <property type="entry name" value="BIFUNCTIONAL POLYMYXIN RESISTANCE PROTEIN ARNA"/>
    <property type="match status" value="1"/>
</dbReference>
<evidence type="ECO:0000313" key="3">
    <source>
        <dbReference type="Proteomes" id="UP001595906"/>
    </source>
</evidence>
<dbReference type="CDD" id="cd08946">
    <property type="entry name" value="SDR_e"/>
    <property type="match status" value="1"/>
</dbReference>
<dbReference type="RefSeq" id="WP_379015343.1">
    <property type="nucleotide sequence ID" value="NZ_JBHSDC010000029.1"/>
</dbReference>
<evidence type="ECO:0000313" key="2">
    <source>
        <dbReference type="EMBL" id="MFC4233171.1"/>
    </source>
</evidence>
<proteinExistence type="predicted"/>
<dbReference type="InterPro" id="IPR050177">
    <property type="entry name" value="Lipid_A_modif_metabolic_enz"/>
</dbReference>
<sequence>MRILITGATGFVGRNLVPALASNHELYLLVRDLSKTIQYFSDKVACIVLDENWKAAVKASNPEIVIHLASYLTSSDDALVIDNLLDSNIVFGTHLLNALSSTNLQYFINTGTFAEYLSNNPSAPEPAYLYAASKTAFRSILQYYQAIIGFKTINVIPYTIYGGKDSQRKLMDIIYDSLDAKQTTQMSPGDQMLDFIHVDDVVNFYMHLIDCISVFKNNYSEIHLGTGIGSSPRMVAKLLEDLTGSVANINWGGIAYRKRDTMHSVVIANQASDYFEWQPQISLKAGIKIYLDQKQ</sequence>
<dbReference type="Pfam" id="PF01370">
    <property type="entry name" value="Epimerase"/>
    <property type="match status" value="1"/>
</dbReference>